<keyword evidence="19" id="KW-0865">Zymogen</keyword>
<comment type="similarity">
    <text evidence="4">Belongs to the eukaryotic-type N-acetylglucosamine kinase family.</text>
</comment>
<comment type="similarity">
    <text evidence="5">Belongs to the peptidase S1C family.</text>
</comment>
<dbReference type="PROSITE" id="PS50106">
    <property type="entry name" value="PDZ"/>
    <property type="match status" value="1"/>
</dbReference>
<proteinExistence type="inferred from homology"/>
<evidence type="ECO:0000256" key="16">
    <source>
        <dbReference type="ARBA" id="ARBA00022989"/>
    </source>
</evidence>
<evidence type="ECO:0000256" key="4">
    <source>
        <dbReference type="ARBA" id="ARBA00006198"/>
    </source>
</evidence>
<dbReference type="PANTHER" id="PTHR22939:SF129">
    <property type="entry name" value="SERINE PROTEASE HTRA2, MITOCHONDRIAL"/>
    <property type="match status" value="1"/>
</dbReference>
<dbReference type="PANTHER" id="PTHR22939">
    <property type="entry name" value="SERINE PROTEASE FAMILY S1C HTRA-RELATED"/>
    <property type="match status" value="1"/>
</dbReference>
<dbReference type="FunCoup" id="A0A0N1IGF8">
    <property type="interactions" value="1001"/>
</dbReference>
<evidence type="ECO:0000256" key="11">
    <source>
        <dbReference type="ARBA" id="ARBA00022692"/>
    </source>
</evidence>
<protein>
    <recommendedName>
        <fullName evidence="8">N-acetyl-D-glucosamine kinase</fullName>
        <ecNumber evidence="6">2.7.1.59</ecNumber>
        <ecNumber evidence="7">3.4.21.108</ecNumber>
    </recommendedName>
    <alternativeName>
        <fullName evidence="21">GlcNAc kinase</fullName>
    </alternativeName>
    <alternativeName>
        <fullName evidence="20">High temperature requirement protein A2</fullName>
    </alternativeName>
    <alternativeName>
        <fullName evidence="9">Serine protease HTRA2, mitochondrial</fullName>
    </alternativeName>
</protein>
<keyword evidence="16" id="KW-1133">Transmembrane helix</keyword>
<dbReference type="AlphaFoldDB" id="A0A0N1IGF8"/>
<dbReference type="EC" id="2.7.1.59" evidence="6"/>
<dbReference type="GO" id="GO:0004252">
    <property type="term" value="F:serine-type endopeptidase activity"/>
    <property type="evidence" value="ECO:0007669"/>
    <property type="project" value="InterPro"/>
</dbReference>
<evidence type="ECO:0000256" key="19">
    <source>
        <dbReference type="ARBA" id="ARBA00023145"/>
    </source>
</evidence>
<evidence type="ECO:0000256" key="3">
    <source>
        <dbReference type="ARBA" id="ARBA00004375"/>
    </source>
</evidence>
<comment type="function">
    <text evidence="22">Serine protease that shows proteolytic activity against a non-specific substrate beta-casein. Promotes or induces cell death either by direct binding to and inhibition of BIRC proteins (also called inhibitor of apoptosis proteins, IAPs), leading to an increase in caspase activity, or by a BIRC inhibition-independent, caspase-independent and serine protease activity-dependent mechanism. Can antagonize antiapoptotic activity of th/Diap1 by directly inducing the degradation of th/Diap1.</text>
</comment>
<dbReference type="InterPro" id="IPR002731">
    <property type="entry name" value="ATPase_BadF"/>
</dbReference>
<evidence type="ECO:0000256" key="9">
    <source>
        <dbReference type="ARBA" id="ARBA00016929"/>
    </source>
</evidence>
<evidence type="ECO:0000256" key="12">
    <source>
        <dbReference type="ARBA" id="ARBA00022703"/>
    </source>
</evidence>
<dbReference type="EMBL" id="KQ460820">
    <property type="protein sequence ID" value="KPJ12097.1"/>
    <property type="molecule type" value="Genomic_DNA"/>
</dbReference>
<dbReference type="STRING" id="76193.A0A0N1IGF8"/>
<evidence type="ECO:0000256" key="21">
    <source>
        <dbReference type="ARBA" id="ARBA00031123"/>
    </source>
</evidence>
<comment type="subcellular location">
    <subcellularLocation>
        <location evidence="3">Mitochondrion intermembrane space</location>
        <topology evidence="3">Single-pass membrane protein</topology>
    </subcellularLocation>
    <subcellularLocation>
        <location evidence="2">Mitochondrion membrane</location>
        <topology evidence="2">Single-pass membrane protein</topology>
    </subcellularLocation>
</comment>
<evidence type="ECO:0000256" key="20">
    <source>
        <dbReference type="ARBA" id="ARBA00029644"/>
    </source>
</evidence>
<keyword evidence="13" id="KW-0378">Hydrolase</keyword>
<dbReference type="Pfam" id="PF13365">
    <property type="entry name" value="Trypsin_2"/>
    <property type="match status" value="1"/>
</dbReference>
<dbReference type="SUPFAM" id="SSF50494">
    <property type="entry name" value="Trypsin-like serine proteases"/>
    <property type="match status" value="1"/>
</dbReference>
<dbReference type="PRINTS" id="PR00834">
    <property type="entry name" value="PROTEASES2C"/>
</dbReference>
<keyword evidence="18" id="KW-0472">Membrane</keyword>
<keyword evidence="14" id="KW-0720">Serine protease</keyword>
<dbReference type="GO" id="GO:0031966">
    <property type="term" value="C:mitochondrial membrane"/>
    <property type="evidence" value="ECO:0007669"/>
    <property type="project" value="UniProtKB-SubCell"/>
</dbReference>
<keyword evidence="11" id="KW-0812">Transmembrane</keyword>
<gene>
    <name evidence="24" type="ORF">RR48_02986</name>
</gene>
<dbReference type="GO" id="GO:0005758">
    <property type="term" value="C:mitochondrial intermembrane space"/>
    <property type="evidence" value="ECO:0007669"/>
    <property type="project" value="UniProtKB-SubCell"/>
</dbReference>
<dbReference type="GO" id="GO:0006915">
    <property type="term" value="P:apoptotic process"/>
    <property type="evidence" value="ECO:0007669"/>
    <property type="project" value="UniProtKB-KW"/>
</dbReference>
<evidence type="ECO:0000256" key="7">
    <source>
        <dbReference type="ARBA" id="ARBA00013033"/>
    </source>
</evidence>
<keyword evidence="15" id="KW-0809">Transit peptide</keyword>
<evidence type="ECO:0000256" key="13">
    <source>
        <dbReference type="ARBA" id="ARBA00022801"/>
    </source>
</evidence>
<evidence type="ECO:0000256" key="15">
    <source>
        <dbReference type="ARBA" id="ARBA00022946"/>
    </source>
</evidence>
<comment type="catalytic activity">
    <reaction evidence="1">
        <text>Cleavage of non-polar aliphatic amino-acids at the P1 position, with a preference for Val, Ile and Met. At the P2 and P3 positions, Arg is selected most strongly with a secondary preference for other hydrophilic residues.</text>
        <dbReference type="EC" id="3.4.21.108"/>
    </reaction>
</comment>
<dbReference type="Pfam" id="PF17820">
    <property type="entry name" value="PDZ_6"/>
    <property type="match status" value="1"/>
</dbReference>
<evidence type="ECO:0000313" key="25">
    <source>
        <dbReference type="Proteomes" id="UP000053240"/>
    </source>
</evidence>
<keyword evidence="17" id="KW-0496">Mitochondrion</keyword>
<feature type="domain" description="PDZ" evidence="23">
    <location>
        <begin position="579"/>
        <end position="635"/>
    </location>
</feature>
<dbReference type="InterPro" id="IPR009003">
    <property type="entry name" value="Peptidase_S1_PA"/>
</dbReference>
<dbReference type="InterPro" id="IPR036034">
    <property type="entry name" value="PDZ_sf"/>
</dbReference>
<dbReference type="Gene3D" id="3.30.420.40">
    <property type="match status" value="1"/>
</dbReference>
<evidence type="ECO:0000256" key="17">
    <source>
        <dbReference type="ARBA" id="ARBA00023128"/>
    </source>
</evidence>
<dbReference type="InterPro" id="IPR001940">
    <property type="entry name" value="Peptidase_S1C"/>
</dbReference>
<dbReference type="Gene3D" id="2.40.10.120">
    <property type="match status" value="1"/>
</dbReference>
<dbReference type="InParanoid" id="A0A0N1IGF8"/>
<dbReference type="FunFam" id="2.40.10.120:FF:000004">
    <property type="entry name" value="Serine protease HTRA2, mitochondrial"/>
    <property type="match status" value="1"/>
</dbReference>
<keyword evidence="25" id="KW-1185">Reference proteome</keyword>
<evidence type="ECO:0000256" key="8">
    <source>
        <dbReference type="ARBA" id="ARBA00014974"/>
    </source>
</evidence>
<name>A0A0N1IGF8_PAPMA</name>
<dbReference type="SUPFAM" id="SSF53067">
    <property type="entry name" value="Actin-like ATPase domain"/>
    <property type="match status" value="2"/>
</dbReference>
<dbReference type="InterPro" id="IPR041489">
    <property type="entry name" value="PDZ_6"/>
</dbReference>
<evidence type="ECO:0000256" key="2">
    <source>
        <dbReference type="ARBA" id="ARBA00004304"/>
    </source>
</evidence>
<dbReference type="Gene3D" id="2.30.42.10">
    <property type="match status" value="1"/>
</dbReference>
<dbReference type="EC" id="3.4.21.108" evidence="7"/>
<dbReference type="SUPFAM" id="SSF50156">
    <property type="entry name" value="PDZ domain-like"/>
    <property type="match status" value="1"/>
</dbReference>
<dbReference type="Proteomes" id="UP000053240">
    <property type="component" value="Unassembled WGS sequence"/>
</dbReference>
<dbReference type="InterPro" id="IPR001478">
    <property type="entry name" value="PDZ"/>
</dbReference>
<evidence type="ECO:0000256" key="14">
    <source>
        <dbReference type="ARBA" id="ARBA00022825"/>
    </source>
</evidence>
<dbReference type="GO" id="GO:0045127">
    <property type="term" value="F:N-acetylglucosamine kinase activity"/>
    <property type="evidence" value="ECO:0007669"/>
    <property type="project" value="UniProtKB-EC"/>
</dbReference>
<organism evidence="24 25">
    <name type="scientific">Papilio machaon</name>
    <name type="common">Old World swallowtail butterfly</name>
    <dbReference type="NCBI Taxonomy" id="76193"/>
    <lineage>
        <taxon>Eukaryota</taxon>
        <taxon>Metazoa</taxon>
        <taxon>Ecdysozoa</taxon>
        <taxon>Arthropoda</taxon>
        <taxon>Hexapoda</taxon>
        <taxon>Insecta</taxon>
        <taxon>Pterygota</taxon>
        <taxon>Neoptera</taxon>
        <taxon>Endopterygota</taxon>
        <taxon>Lepidoptera</taxon>
        <taxon>Glossata</taxon>
        <taxon>Ditrysia</taxon>
        <taxon>Papilionoidea</taxon>
        <taxon>Papilionidae</taxon>
        <taxon>Papilioninae</taxon>
        <taxon>Papilio</taxon>
    </lineage>
</organism>
<evidence type="ECO:0000313" key="24">
    <source>
        <dbReference type="EMBL" id="KPJ12097.1"/>
    </source>
</evidence>
<sequence length="647" mass="69591">MSGKMYFGGVEGGATHSNLVICDETGKVVGQAKGPGTNHWALGIEKCASRVIAMLHAAKQDAGIPIDMPLDSLGLTLSGCEQDSSNAELAARVLEGDKYSARKVYVASDTAGSLFTGAPSGGMVLIAGTGSNALLRTADGKQHGCGGWGYLLGDEGGAYWIAYRAVKTVFDDVDGLRAAPHPTHRVWELIREHFNADTRADLLPHSYKHFDKSYFAAYRHIYSSQGSLYQVKTELELVRLRVSSAMGAAWLAAKQVNYDLPRDDSAFCDVFYTYRPSEMLNGNVNGNIKINGKIENGYQGCGCEDWTGVIGYVSVKEKVSAATIVNDSLKGRREKYNFIADVVAVSAPSVVYIEIKDGRRLDLYTGSPITLSNGSGFVVKEDGLILTNAHVVVNKPNAIVEVKLLDGSTHKGVVEDVDLKSDLATLRIPVKNLPTMKLGSSADIRPGEWVVAMGSPLALSNTVTAGVVSSAQRASEELGLRGKDMVYIQTDAPITFGNSGGPLVNLDGEAIGVNSMKVMSGISFAIPIDYVKEFFAKSRSKSPPVSKRYLGITMLSLTPNILIELRMRNPEMPSDIKHGILVWKVIIGSPAYNGGLQPGDIITNINGKPVYSATDIYSLLESTLGRLELEVVRGHKKMSLTVTPEIH</sequence>
<dbReference type="GO" id="GO:0006508">
    <property type="term" value="P:proteolysis"/>
    <property type="evidence" value="ECO:0007669"/>
    <property type="project" value="UniProtKB-KW"/>
</dbReference>
<evidence type="ECO:0000256" key="22">
    <source>
        <dbReference type="ARBA" id="ARBA00035606"/>
    </source>
</evidence>
<keyword evidence="10 24" id="KW-0645">Protease</keyword>
<dbReference type="InterPro" id="IPR043129">
    <property type="entry name" value="ATPase_NBD"/>
</dbReference>
<evidence type="ECO:0000256" key="18">
    <source>
        <dbReference type="ARBA" id="ARBA00023136"/>
    </source>
</evidence>
<dbReference type="SMART" id="SM00228">
    <property type="entry name" value="PDZ"/>
    <property type="match status" value="1"/>
</dbReference>
<dbReference type="GO" id="GO:0007005">
    <property type="term" value="P:mitochondrion organization"/>
    <property type="evidence" value="ECO:0007669"/>
    <property type="project" value="UniProtKB-ARBA"/>
</dbReference>
<evidence type="ECO:0000256" key="10">
    <source>
        <dbReference type="ARBA" id="ARBA00022670"/>
    </source>
</evidence>
<accession>A0A0N1IGF8</accession>
<dbReference type="CDD" id="cd06785">
    <property type="entry name" value="cpPDZ_HtrA-like"/>
    <property type="match status" value="1"/>
</dbReference>
<dbReference type="Pfam" id="PF01869">
    <property type="entry name" value="BcrAD_BadFG"/>
    <property type="match status" value="1"/>
</dbReference>
<keyword evidence="12" id="KW-0053">Apoptosis</keyword>
<evidence type="ECO:0000256" key="6">
    <source>
        <dbReference type="ARBA" id="ARBA00012122"/>
    </source>
</evidence>
<evidence type="ECO:0000259" key="23">
    <source>
        <dbReference type="PROSITE" id="PS50106"/>
    </source>
</evidence>
<dbReference type="GO" id="GO:0043065">
    <property type="term" value="P:positive regulation of apoptotic process"/>
    <property type="evidence" value="ECO:0007669"/>
    <property type="project" value="TreeGrafter"/>
</dbReference>
<evidence type="ECO:0000256" key="1">
    <source>
        <dbReference type="ARBA" id="ARBA00001760"/>
    </source>
</evidence>
<reference evidence="24 25" key="1">
    <citation type="journal article" date="2015" name="Nat. Commun.">
        <title>Outbred genome sequencing and CRISPR/Cas9 gene editing in butterflies.</title>
        <authorList>
            <person name="Li X."/>
            <person name="Fan D."/>
            <person name="Zhang W."/>
            <person name="Liu G."/>
            <person name="Zhang L."/>
            <person name="Zhao L."/>
            <person name="Fang X."/>
            <person name="Chen L."/>
            <person name="Dong Y."/>
            <person name="Chen Y."/>
            <person name="Ding Y."/>
            <person name="Zhao R."/>
            <person name="Feng M."/>
            <person name="Zhu Y."/>
            <person name="Feng Y."/>
            <person name="Jiang X."/>
            <person name="Zhu D."/>
            <person name="Xiang H."/>
            <person name="Feng X."/>
            <person name="Li S."/>
            <person name="Wang J."/>
            <person name="Zhang G."/>
            <person name="Kronforst M.R."/>
            <person name="Wang W."/>
        </authorList>
    </citation>
    <scope>NUCLEOTIDE SEQUENCE [LARGE SCALE GENOMIC DNA]</scope>
    <source>
        <strain evidence="24">Ya'a_city_454_Pm</strain>
        <tissue evidence="24">Whole body</tissue>
    </source>
</reference>
<evidence type="ECO:0000256" key="5">
    <source>
        <dbReference type="ARBA" id="ARBA00010541"/>
    </source>
</evidence>